<gene>
    <name evidence="16" type="ORF">BC781_104219</name>
</gene>
<dbReference type="Gene3D" id="2.170.130.10">
    <property type="entry name" value="TonB-dependent receptor, plug domain"/>
    <property type="match status" value="1"/>
</dbReference>
<evidence type="ECO:0000259" key="14">
    <source>
        <dbReference type="Pfam" id="PF00593"/>
    </source>
</evidence>
<dbReference type="PANTHER" id="PTHR30069">
    <property type="entry name" value="TONB-DEPENDENT OUTER MEMBRANE RECEPTOR"/>
    <property type="match status" value="1"/>
</dbReference>
<dbReference type="InterPro" id="IPR012910">
    <property type="entry name" value="Plug_dom"/>
</dbReference>
<feature type="region of interest" description="Disordered" evidence="12">
    <location>
        <begin position="840"/>
        <end position="859"/>
    </location>
</feature>
<dbReference type="InterPro" id="IPR023997">
    <property type="entry name" value="TonB-dep_OMP_SusC/RagA_CS"/>
</dbReference>
<comment type="similarity">
    <text evidence="10 11">Belongs to the TonB-dependent receptor family.</text>
</comment>
<dbReference type="Pfam" id="PF00593">
    <property type="entry name" value="TonB_dep_Rec_b-barrel"/>
    <property type="match status" value="1"/>
</dbReference>
<keyword evidence="17" id="KW-1185">Reference proteome</keyword>
<evidence type="ECO:0000256" key="4">
    <source>
        <dbReference type="ARBA" id="ARBA00022692"/>
    </source>
</evidence>
<evidence type="ECO:0000256" key="12">
    <source>
        <dbReference type="SAM" id="MobiDB-lite"/>
    </source>
</evidence>
<dbReference type="OrthoDB" id="9768177at2"/>
<accession>A0A315ZW94</accession>
<sequence length="1034" mass="112101">MHLKRLLFLLFLVVSSLNVFAQSFVVKGTVKDAASNESLPGVNIFVKGTTLGTTTNLDGAYSLEVPSSETVLVFSFIGMKEQEVVVGNQTIINMNLETDAKELEEVMVVAYGETTKESFTGSAGVVSAESIEKRPLASATQALQGAMSGLKVTSSSGQPGAEPSVNIRGIGSMTAGTGPLYVVDGVPLNGGVSDINPNDIASTTVLKDASASALYGSRAANGVIIITTKKGSKGNTKISLDASTGISGIATNGYDLMNSAQYYQQTWVGLYNSVFYDENAQMTGQEAFAYANKNVAARSGWNPYSPYDEYNPYVGFNTQTWTPELDEFASIVVDENWRDAVYQTGLTQAYNLSISKGSETGSILVSAGYFNEKGVVIGTDFERFTFRFNGVEKMNSWLEMGVNTSFTYSIGNGVPGGGAAANPVRSAELFNPATPIYLNNGDYNWSNEVSFDFNPVGLAEKDIYRSWSKRAIVNAYAELSLPLDIKFRSTNGVDYTDSDGFTYYNPEHGNGAAVNGRGSASASSVYTLNTTNLLSWNKNIGEGFLDVMLGQEANAWESKSQSTEATNYAFDGSYELSGASTPTAASTGASFGAMASFFSRVNYEYKGRYNLSASVRADGSSNFSVGNKWGTFGSVGLGWRISEESFLLNSEWVNFLKLRASYGTSGNKNFGAYTSLPIYALGANYGGMPGMVPSQLENTDLRWEKNQSLDLGLDFTVFQRVSGTLGYYRRQSDDLLYAVPKSPTTGFNSLFQNAGEITNQGIELEITTTNIKTNDFSWSTSFNITHNQNELTALADGHDEIQSGNYILKPGSDLFQFYMVEWAGVDPSNGKPMWFTNTGSTDAEDARMDPHGTGREVTSDYSKAERVMVGSALPKFYGGLTNMFTYKNFDLSFLLYFNYGNKIYNSDYAQNMHDGSNPGANLATDALDAWTKEGDITDVPRYMANNTDNGHQTSTRFLEDGSYLRLQNITLGYTLPKHLTNKMGMQNFRVYAVGENLLTFTDYKGYDPEVGVGGSTGLGIPGVAKLTLGVNVEF</sequence>
<keyword evidence="8" id="KW-0675">Receptor</keyword>
<keyword evidence="4 10" id="KW-0812">Transmembrane</keyword>
<evidence type="ECO:0000313" key="16">
    <source>
        <dbReference type="EMBL" id="PWJ40953.1"/>
    </source>
</evidence>
<evidence type="ECO:0000256" key="9">
    <source>
        <dbReference type="ARBA" id="ARBA00023237"/>
    </source>
</evidence>
<dbReference type="InterPro" id="IPR008969">
    <property type="entry name" value="CarboxyPept-like_regulatory"/>
</dbReference>
<evidence type="ECO:0000259" key="15">
    <source>
        <dbReference type="Pfam" id="PF07715"/>
    </source>
</evidence>
<feature type="compositionally biased region" description="Basic and acidic residues" evidence="12">
    <location>
        <begin position="844"/>
        <end position="859"/>
    </location>
</feature>
<evidence type="ECO:0000256" key="13">
    <source>
        <dbReference type="SAM" id="SignalP"/>
    </source>
</evidence>
<dbReference type="Pfam" id="PF13715">
    <property type="entry name" value="CarbopepD_reg_2"/>
    <property type="match status" value="1"/>
</dbReference>
<dbReference type="InterPro" id="IPR039426">
    <property type="entry name" value="TonB-dep_rcpt-like"/>
</dbReference>
<keyword evidence="7 10" id="KW-0472">Membrane</keyword>
<evidence type="ECO:0000256" key="7">
    <source>
        <dbReference type="ARBA" id="ARBA00023136"/>
    </source>
</evidence>
<comment type="caution">
    <text evidence="16">The sequence shown here is derived from an EMBL/GenBank/DDBJ whole genome shotgun (WGS) entry which is preliminary data.</text>
</comment>
<evidence type="ECO:0000256" key="6">
    <source>
        <dbReference type="ARBA" id="ARBA00023077"/>
    </source>
</evidence>
<keyword evidence="2 10" id="KW-0813">Transport</keyword>
<feature type="signal peptide" evidence="13">
    <location>
        <begin position="1"/>
        <end position="21"/>
    </location>
</feature>
<dbReference type="PANTHER" id="PTHR30069:SF29">
    <property type="entry name" value="HEMOGLOBIN AND HEMOGLOBIN-HAPTOGLOBIN-BINDING PROTEIN 1-RELATED"/>
    <property type="match status" value="1"/>
</dbReference>
<evidence type="ECO:0000256" key="5">
    <source>
        <dbReference type="ARBA" id="ARBA00022729"/>
    </source>
</evidence>
<name>A0A315ZW94_SEDFL</name>
<dbReference type="InterPro" id="IPR000531">
    <property type="entry name" value="Beta-barrel_TonB"/>
</dbReference>
<dbReference type="NCBIfam" id="TIGR04057">
    <property type="entry name" value="SusC_RagA_signa"/>
    <property type="match status" value="1"/>
</dbReference>
<evidence type="ECO:0000256" key="2">
    <source>
        <dbReference type="ARBA" id="ARBA00022448"/>
    </source>
</evidence>
<dbReference type="Gene3D" id="2.40.170.20">
    <property type="entry name" value="TonB-dependent receptor, beta-barrel domain"/>
    <property type="match status" value="1"/>
</dbReference>
<reference evidence="16 17" key="1">
    <citation type="submission" date="2018-03" db="EMBL/GenBank/DDBJ databases">
        <title>Genomic Encyclopedia of Archaeal and Bacterial Type Strains, Phase II (KMG-II): from individual species to whole genera.</title>
        <authorList>
            <person name="Goeker M."/>
        </authorList>
    </citation>
    <scope>NUCLEOTIDE SEQUENCE [LARGE SCALE GENOMIC DNA]</scope>
    <source>
        <strain evidence="16 17">DSM 28229</strain>
    </source>
</reference>
<keyword evidence="5 13" id="KW-0732">Signal</keyword>
<dbReference type="SUPFAM" id="SSF56935">
    <property type="entry name" value="Porins"/>
    <property type="match status" value="1"/>
</dbReference>
<dbReference type="EMBL" id="QGDO01000004">
    <property type="protein sequence ID" value="PWJ40953.1"/>
    <property type="molecule type" value="Genomic_DNA"/>
</dbReference>
<keyword evidence="9 10" id="KW-0998">Cell outer membrane</keyword>
<evidence type="ECO:0000313" key="17">
    <source>
        <dbReference type="Proteomes" id="UP000245535"/>
    </source>
</evidence>
<dbReference type="Gene3D" id="2.60.40.1120">
    <property type="entry name" value="Carboxypeptidase-like, regulatory domain"/>
    <property type="match status" value="1"/>
</dbReference>
<feature type="domain" description="TonB-dependent receptor-like beta-barrel" evidence="14">
    <location>
        <begin position="439"/>
        <end position="997"/>
    </location>
</feature>
<evidence type="ECO:0000256" key="8">
    <source>
        <dbReference type="ARBA" id="ARBA00023170"/>
    </source>
</evidence>
<evidence type="ECO:0000256" key="3">
    <source>
        <dbReference type="ARBA" id="ARBA00022452"/>
    </source>
</evidence>
<dbReference type="InterPro" id="IPR037066">
    <property type="entry name" value="Plug_dom_sf"/>
</dbReference>
<organism evidence="16 17">
    <name type="scientific">Sediminitomix flava</name>
    <dbReference type="NCBI Taxonomy" id="379075"/>
    <lineage>
        <taxon>Bacteria</taxon>
        <taxon>Pseudomonadati</taxon>
        <taxon>Bacteroidota</taxon>
        <taxon>Cytophagia</taxon>
        <taxon>Cytophagales</taxon>
        <taxon>Flammeovirgaceae</taxon>
        <taxon>Sediminitomix</taxon>
    </lineage>
</organism>
<feature type="chain" id="PRO_5016447119" evidence="13">
    <location>
        <begin position="22"/>
        <end position="1034"/>
    </location>
</feature>
<keyword evidence="3 10" id="KW-1134">Transmembrane beta strand</keyword>
<feature type="domain" description="TonB-dependent receptor plug" evidence="15">
    <location>
        <begin position="116"/>
        <end position="223"/>
    </location>
</feature>
<evidence type="ECO:0000256" key="10">
    <source>
        <dbReference type="PROSITE-ProRule" id="PRU01360"/>
    </source>
</evidence>
<comment type="subcellular location">
    <subcellularLocation>
        <location evidence="1 10">Cell outer membrane</location>
        <topology evidence="1 10">Multi-pass membrane protein</topology>
    </subcellularLocation>
</comment>
<dbReference type="GO" id="GO:0009279">
    <property type="term" value="C:cell outer membrane"/>
    <property type="evidence" value="ECO:0007669"/>
    <property type="project" value="UniProtKB-SubCell"/>
</dbReference>
<dbReference type="GO" id="GO:0015344">
    <property type="term" value="F:siderophore uptake transmembrane transporter activity"/>
    <property type="evidence" value="ECO:0007669"/>
    <property type="project" value="TreeGrafter"/>
</dbReference>
<dbReference type="GO" id="GO:0044718">
    <property type="term" value="P:siderophore transmembrane transport"/>
    <property type="evidence" value="ECO:0007669"/>
    <property type="project" value="TreeGrafter"/>
</dbReference>
<evidence type="ECO:0000256" key="11">
    <source>
        <dbReference type="RuleBase" id="RU003357"/>
    </source>
</evidence>
<dbReference type="NCBIfam" id="TIGR04056">
    <property type="entry name" value="OMP_RagA_SusC"/>
    <property type="match status" value="1"/>
</dbReference>
<dbReference type="InterPro" id="IPR023996">
    <property type="entry name" value="TonB-dep_OMP_SusC/RagA"/>
</dbReference>
<proteinExistence type="inferred from homology"/>
<dbReference type="PROSITE" id="PS52016">
    <property type="entry name" value="TONB_DEPENDENT_REC_3"/>
    <property type="match status" value="1"/>
</dbReference>
<protein>
    <submittedName>
        <fullName evidence="16">TonB-linked SusC/RagA family outer membrane protein</fullName>
    </submittedName>
</protein>
<keyword evidence="6 11" id="KW-0798">TonB box</keyword>
<dbReference type="AlphaFoldDB" id="A0A315ZW94"/>
<dbReference type="InterPro" id="IPR036942">
    <property type="entry name" value="Beta-barrel_TonB_sf"/>
</dbReference>
<dbReference type="SUPFAM" id="SSF49464">
    <property type="entry name" value="Carboxypeptidase regulatory domain-like"/>
    <property type="match status" value="1"/>
</dbReference>
<dbReference type="Pfam" id="PF07715">
    <property type="entry name" value="Plug"/>
    <property type="match status" value="1"/>
</dbReference>
<dbReference type="RefSeq" id="WP_109619858.1">
    <property type="nucleotide sequence ID" value="NZ_QGDO01000004.1"/>
</dbReference>
<dbReference type="Proteomes" id="UP000245535">
    <property type="component" value="Unassembled WGS sequence"/>
</dbReference>
<evidence type="ECO:0000256" key="1">
    <source>
        <dbReference type="ARBA" id="ARBA00004571"/>
    </source>
</evidence>